<dbReference type="OrthoDB" id="529273at2759"/>
<reference evidence="9" key="2">
    <citation type="submission" date="2015-07" db="EMBL/GenBank/DDBJ databases">
        <authorList>
            <person name="Noorani M."/>
        </authorList>
    </citation>
    <scope>NUCLEOTIDE SEQUENCE</scope>
    <source>
        <strain evidence="9">Yugu1</strain>
    </source>
</reference>
<dbReference type="InterPro" id="IPR007657">
    <property type="entry name" value="Glycosyltransferase_61"/>
</dbReference>
<evidence type="ECO:0000256" key="6">
    <source>
        <dbReference type="SAM" id="MobiDB-lite"/>
    </source>
</evidence>
<keyword evidence="5" id="KW-0325">Glycoprotein</keyword>
<feature type="compositionally biased region" description="Basic and acidic residues" evidence="6">
    <location>
        <begin position="223"/>
        <end position="235"/>
    </location>
</feature>
<evidence type="ECO:0000256" key="7">
    <source>
        <dbReference type="SAM" id="Phobius"/>
    </source>
</evidence>
<name>K3XFD5_SETIT</name>
<keyword evidence="7" id="KW-1133">Transmembrane helix</keyword>
<keyword evidence="7" id="KW-0812">Transmembrane</keyword>
<keyword evidence="7" id="KW-0472">Membrane</keyword>
<dbReference type="PANTHER" id="PTHR20961">
    <property type="entry name" value="GLYCOSYLTRANSFERASE"/>
    <property type="match status" value="1"/>
</dbReference>
<dbReference type="Gramene" id="KQL04143">
    <property type="protein sequence ID" value="KQL04143"/>
    <property type="gene ID" value="SETIT_000604mg"/>
</dbReference>
<feature type="transmembrane region" description="Helical" evidence="7">
    <location>
        <begin position="31"/>
        <end position="50"/>
    </location>
</feature>
<feature type="compositionally biased region" description="Acidic residues" evidence="6">
    <location>
        <begin position="162"/>
        <end position="171"/>
    </location>
</feature>
<evidence type="ECO:0000313" key="9">
    <source>
        <dbReference type="EMBL" id="RCV24377.1"/>
    </source>
</evidence>
<dbReference type="GO" id="GO:0000139">
    <property type="term" value="C:Golgi membrane"/>
    <property type="evidence" value="ECO:0007669"/>
    <property type="project" value="UniProtKB-SubCell"/>
</dbReference>
<comment type="pathway">
    <text evidence="2">Glycan metabolism.</text>
</comment>
<protein>
    <recommendedName>
        <fullName evidence="8">Glycosyltransferase 61 catalytic domain-containing protein</fullName>
    </recommendedName>
</protein>
<dbReference type="OMA" id="MANVASW"/>
<feature type="domain" description="Glycosyltransferase 61 catalytic" evidence="8">
    <location>
        <begin position="403"/>
        <end position="560"/>
    </location>
</feature>
<proteinExistence type="predicted"/>
<dbReference type="AlphaFoldDB" id="K3XFD5"/>
<evidence type="ECO:0000256" key="2">
    <source>
        <dbReference type="ARBA" id="ARBA00004881"/>
    </source>
</evidence>
<feature type="region of interest" description="Disordered" evidence="6">
    <location>
        <begin position="1"/>
        <end position="23"/>
    </location>
</feature>
<evidence type="ECO:0000259" key="8">
    <source>
        <dbReference type="Pfam" id="PF04577"/>
    </source>
</evidence>
<evidence type="ECO:0000313" key="11">
    <source>
        <dbReference type="Proteomes" id="UP000004995"/>
    </source>
</evidence>
<evidence type="ECO:0000313" key="10">
    <source>
        <dbReference type="EnsemblPlants" id="KQL04143"/>
    </source>
</evidence>
<reference evidence="9 11" key="1">
    <citation type="journal article" date="2012" name="Nat. Biotechnol.">
        <title>Reference genome sequence of the model plant Setaria.</title>
        <authorList>
            <person name="Bennetzen J.L."/>
            <person name="Schmutz J."/>
            <person name="Wang H."/>
            <person name="Percifield R."/>
            <person name="Hawkins J."/>
            <person name="Pontaroli A.C."/>
            <person name="Estep M."/>
            <person name="Feng L."/>
            <person name="Vaughn J.N."/>
            <person name="Grimwood J."/>
            <person name="Jenkins J."/>
            <person name="Barry K."/>
            <person name="Lindquist E."/>
            <person name="Hellsten U."/>
            <person name="Deshpande S."/>
            <person name="Wang X."/>
            <person name="Wu X."/>
            <person name="Mitros T."/>
            <person name="Triplett J."/>
            <person name="Yang X."/>
            <person name="Ye C.Y."/>
            <person name="Mauro-Herrera M."/>
            <person name="Wang L."/>
            <person name="Li P."/>
            <person name="Sharma M."/>
            <person name="Sharma R."/>
            <person name="Ronald P.C."/>
            <person name="Panaud O."/>
            <person name="Kellogg E.A."/>
            <person name="Brutnell T.P."/>
            <person name="Doust A.N."/>
            <person name="Tuskan G.A."/>
            <person name="Rokhsar D."/>
            <person name="Devos K.M."/>
        </authorList>
    </citation>
    <scope>NUCLEOTIDE SEQUENCE [LARGE SCALE GENOMIC DNA]</scope>
    <source>
        <strain evidence="11">cv. Yugu1</strain>
        <strain evidence="9">Yugu1</strain>
    </source>
</reference>
<dbReference type="InterPro" id="IPR049625">
    <property type="entry name" value="Glyco_transf_61_cat"/>
</dbReference>
<dbReference type="EnsemblPlants" id="KQL04143">
    <property type="protein sequence ID" value="KQL04143"/>
    <property type="gene ID" value="SETIT_000604mg"/>
</dbReference>
<organism evidence="10 11">
    <name type="scientific">Setaria italica</name>
    <name type="common">Foxtail millet</name>
    <name type="synonym">Panicum italicum</name>
    <dbReference type="NCBI Taxonomy" id="4555"/>
    <lineage>
        <taxon>Eukaryota</taxon>
        <taxon>Viridiplantae</taxon>
        <taxon>Streptophyta</taxon>
        <taxon>Embryophyta</taxon>
        <taxon>Tracheophyta</taxon>
        <taxon>Spermatophyta</taxon>
        <taxon>Magnoliopsida</taxon>
        <taxon>Liliopsida</taxon>
        <taxon>Poales</taxon>
        <taxon>Poaceae</taxon>
        <taxon>PACMAD clade</taxon>
        <taxon>Panicoideae</taxon>
        <taxon>Panicodae</taxon>
        <taxon>Paniceae</taxon>
        <taxon>Cenchrinae</taxon>
        <taxon>Setaria</taxon>
    </lineage>
</organism>
<keyword evidence="3" id="KW-0328">Glycosyltransferase</keyword>
<dbReference type="PANTHER" id="PTHR20961:SF17">
    <property type="entry name" value="OS01G0118400 PROTEIN"/>
    <property type="match status" value="1"/>
</dbReference>
<evidence type="ECO:0000256" key="4">
    <source>
        <dbReference type="ARBA" id="ARBA00022679"/>
    </source>
</evidence>
<evidence type="ECO:0000256" key="1">
    <source>
        <dbReference type="ARBA" id="ARBA00004323"/>
    </source>
</evidence>
<gene>
    <name evidence="10" type="primary">LOC101783535</name>
    <name evidence="9" type="ORF">SETIT_5G079900v2</name>
</gene>
<keyword evidence="4" id="KW-0808">Transferase</keyword>
<feature type="compositionally biased region" description="Gly residues" evidence="6">
    <location>
        <begin position="1"/>
        <end position="15"/>
    </location>
</feature>
<evidence type="ECO:0000256" key="5">
    <source>
        <dbReference type="ARBA" id="ARBA00023180"/>
    </source>
</evidence>
<sequence length="654" mass="70453">MKGGAGDKAGRGGGRLPQQAPPPLRLESRRFRLLSIVVGCFVFCLVFLLSSRPDATAFDTVSPRASLEGARRRPAAVKTLRTASSAGFGGDFHVDILPQQQGGSAEQGGDKTATECTSTIVPSMNHPLHQSASWFCFVKISALFFTSGVRDTVIVEERSDAEVSEAEPEEAERDRNGNAAAAVASNSDDQPAPAVETKQAQDDAVVTTAAAATTTAQPATEKTATETDRPEEKARAAGGQSKLQEQPAQQRQEERHEPAQSGGGDHHQRPPLCDFSDFRSDICDLAGDIRLDANASAFVVVDPAIGASDGGQLHKVRPYPRKGDETCMGRITEITVRSTGDDAARCTRAHSAPAVVFSIGGYTGNIFHDFSDVLVPLFNTAHRYGGDVQLVMANVASWWLVKYDKLLRELSRHAPLDLAKAGAAGEVHCFGHATVSLRAHKELIIERERSIDGLATPDFTRFIRRALSLPRDAPTRLGDGTGRKPRLLIISRHRTRLLLNIDAVIRAAEEVGFEAVVNESDVGNDISEVGALINSCDALLGVHGAGLTNMMFLPPGATLVQIVPWGGLQWMARADYGDPAEAMGLRYVQYEVAVGETTLKDKFPAGHEIFTNPTALHKKGFGFIRQTLMDGQDITVDVGRFREVLLQVLNNLAQ</sequence>
<dbReference type="EMBL" id="AGNK02002826">
    <property type="status" value="NOT_ANNOTATED_CDS"/>
    <property type="molecule type" value="Genomic_DNA"/>
</dbReference>
<dbReference type="GO" id="GO:0016757">
    <property type="term" value="F:glycosyltransferase activity"/>
    <property type="evidence" value="ECO:0000318"/>
    <property type="project" value="GO_Central"/>
</dbReference>
<comment type="subcellular location">
    <subcellularLocation>
        <location evidence="1">Golgi apparatus membrane</location>
        <topology evidence="1">Single-pass type II membrane protein</topology>
    </subcellularLocation>
</comment>
<dbReference type="Pfam" id="PF04577">
    <property type="entry name" value="Glyco_transf_61"/>
    <property type="match status" value="1"/>
</dbReference>
<feature type="compositionally biased region" description="Basic and acidic residues" evidence="6">
    <location>
        <begin position="251"/>
        <end position="268"/>
    </location>
</feature>
<dbReference type="FunCoup" id="K3XFD5">
    <property type="interactions" value="95"/>
</dbReference>
<reference evidence="10" key="3">
    <citation type="submission" date="2018-08" db="UniProtKB">
        <authorList>
            <consortium name="EnsemblPlants"/>
        </authorList>
    </citation>
    <scope>IDENTIFICATION</scope>
    <source>
        <strain evidence="10">Yugu1</strain>
    </source>
</reference>
<feature type="region of interest" description="Disordered" evidence="6">
    <location>
        <begin position="159"/>
        <end position="273"/>
    </location>
</feature>
<dbReference type="EMBL" id="CM003532">
    <property type="protein sequence ID" value="RCV24377.1"/>
    <property type="molecule type" value="Genomic_DNA"/>
</dbReference>
<dbReference type="ExpressionAtlas" id="K3XFD5">
    <property type="expression patterns" value="baseline"/>
</dbReference>
<evidence type="ECO:0000256" key="3">
    <source>
        <dbReference type="ARBA" id="ARBA00022676"/>
    </source>
</evidence>
<dbReference type="eggNOG" id="KOG4698">
    <property type="taxonomic scope" value="Eukaryota"/>
</dbReference>
<feature type="compositionally biased region" description="Low complexity" evidence="6">
    <location>
        <begin position="202"/>
        <end position="222"/>
    </location>
</feature>
<dbReference type="SMR" id="K3XFD5"/>
<keyword evidence="11" id="KW-1185">Reference proteome</keyword>
<accession>K3XFD5</accession>
<dbReference type="GO" id="GO:0016763">
    <property type="term" value="F:pentosyltransferase activity"/>
    <property type="evidence" value="ECO:0007669"/>
    <property type="project" value="UniProtKB-ARBA"/>
</dbReference>
<dbReference type="Proteomes" id="UP000004995">
    <property type="component" value="Unassembled WGS sequence"/>
</dbReference>